<organism evidence="3 4">
    <name type="scientific">Cajanus cajan</name>
    <name type="common">Pigeon pea</name>
    <name type="synonym">Cajanus indicus</name>
    <dbReference type="NCBI Taxonomy" id="3821"/>
    <lineage>
        <taxon>Eukaryota</taxon>
        <taxon>Viridiplantae</taxon>
        <taxon>Streptophyta</taxon>
        <taxon>Embryophyta</taxon>
        <taxon>Tracheophyta</taxon>
        <taxon>Spermatophyta</taxon>
        <taxon>Magnoliopsida</taxon>
        <taxon>eudicotyledons</taxon>
        <taxon>Gunneridae</taxon>
        <taxon>Pentapetalae</taxon>
        <taxon>rosids</taxon>
        <taxon>fabids</taxon>
        <taxon>Fabales</taxon>
        <taxon>Fabaceae</taxon>
        <taxon>Papilionoideae</taxon>
        <taxon>50 kb inversion clade</taxon>
        <taxon>NPAAA clade</taxon>
        <taxon>indigoferoid/millettioid clade</taxon>
        <taxon>Phaseoleae</taxon>
        <taxon>Cajanus</taxon>
    </lineage>
</organism>
<protein>
    <submittedName>
        <fullName evidence="3">Uncharacterized protein</fullName>
    </submittedName>
</protein>
<feature type="region of interest" description="Disordered" evidence="2">
    <location>
        <begin position="1"/>
        <end position="70"/>
    </location>
</feature>
<keyword evidence="4" id="KW-1185">Reference proteome</keyword>
<evidence type="ECO:0000313" key="4">
    <source>
        <dbReference type="Proteomes" id="UP000075243"/>
    </source>
</evidence>
<keyword evidence="1" id="KW-0175">Coiled coil</keyword>
<proteinExistence type="predicted"/>
<feature type="non-terminal residue" evidence="3">
    <location>
        <position position="1"/>
    </location>
</feature>
<accession>A0A151QYD7</accession>
<sequence length="426" mass="47896">LQMADKDQNKGKASESYPTKRRSIRLPQTRSRILQFASSHTVSHPSDPSAKTSDVSPPASIQGVHTPCTLHPINSDAGCTRILRSSVALEKQISCPSHPPTGTSGVSPAPSIQGLHSPCTSQPTNSDEGRTLRSFVALETHNNDGKPILNLDGQGFLPSRLAANGIVEILKRHFTDPWTTWKKIPISTRDMWFKEFLGKFSINPPDYNWAKRNFEMRGSVLMTSNLSKVRSTTDKPSWIKDVVWERLCEYWSSEGFKNKSTQAKTNRETGVPPTPLELFRRTHQHKDNTWVDRRSQLTRTLEQLTKRAFAEGNPPPSELDVWCNVARTKKGKVFGLGMESRVVAGGPCCHASSSSSSMEWVKKGEFDELRKEMEGIRNERDELQTKVANTERLIQQNNALIRQLMESMNHQAMPSVCHRGKSRRRG</sequence>
<dbReference type="STRING" id="3821.A0A151QYD7"/>
<dbReference type="Proteomes" id="UP000075243">
    <property type="component" value="Unassembled WGS sequence"/>
</dbReference>
<dbReference type="EMBL" id="KQ484399">
    <property type="protein sequence ID" value="KYP35330.1"/>
    <property type="molecule type" value="Genomic_DNA"/>
</dbReference>
<evidence type="ECO:0000256" key="2">
    <source>
        <dbReference type="SAM" id="MobiDB-lite"/>
    </source>
</evidence>
<feature type="coiled-coil region" evidence="1">
    <location>
        <begin position="366"/>
        <end position="400"/>
    </location>
</feature>
<feature type="compositionally biased region" description="Basic and acidic residues" evidence="2">
    <location>
        <begin position="1"/>
        <end position="13"/>
    </location>
</feature>
<gene>
    <name evidence="3" type="ORF">KK1_043634</name>
</gene>
<reference evidence="3" key="1">
    <citation type="journal article" date="2012" name="Nat. Biotechnol.">
        <title>Draft genome sequence of pigeonpea (Cajanus cajan), an orphan legume crop of resource-poor farmers.</title>
        <authorList>
            <person name="Varshney R.K."/>
            <person name="Chen W."/>
            <person name="Li Y."/>
            <person name="Bharti A.K."/>
            <person name="Saxena R.K."/>
            <person name="Schlueter J.A."/>
            <person name="Donoghue M.T."/>
            <person name="Azam S."/>
            <person name="Fan G."/>
            <person name="Whaley A.M."/>
            <person name="Farmer A.D."/>
            <person name="Sheridan J."/>
            <person name="Iwata A."/>
            <person name="Tuteja R."/>
            <person name="Penmetsa R.V."/>
            <person name="Wu W."/>
            <person name="Upadhyaya H.D."/>
            <person name="Yang S.P."/>
            <person name="Shah T."/>
            <person name="Saxena K.B."/>
            <person name="Michael T."/>
            <person name="McCombie W.R."/>
            <person name="Yang B."/>
            <person name="Zhang G."/>
            <person name="Yang H."/>
            <person name="Wang J."/>
            <person name="Spillane C."/>
            <person name="Cook D.R."/>
            <person name="May G.D."/>
            <person name="Xu X."/>
            <person name="Jackson S.A."/>
        </authorList>
    </citation>
    <scope>NUCLEOTIDE SEQUENCE [LARGE SCALE GENOMIC DNA]</scope>
</reference>
<name>A0A151QYD7_CAJCA</name>
<feature type="region of interest" description="Disordered" evidence="2">
    <location>
        <begin position="94"/>
        <end position="128"/>
    </location>
</feature>
<dbReference type="OMA" id="CEYWSSE"/>
<evidence type="ECO:0000256" key="1">
    <source>
        <dbReference type="SAM" id="Coils"/>
    </source>
</evidence>
<dbReference type="AlphaFoldDB" id="A0A151QYD7"/>
<evidence type="ECO:0000313" key="3">
    <source>
        <dbReference type="EMBL" id="KYP35330.1"/>
    </source>
</evidence>
<feature type="compositionally biased region" description="Polar residues" evidence="2">
    <location>
        <begin position="26"/>
        <end position="55"/>
    </location>
</feature>